<evidence type="ECO:0000313" key="2">
    <source>
        <dbReference type="Proteomes" id="UP001160499"/>
    </source>
</evidence>
<dbReference type="EMBL" id="JARXVH010000001">
    <property type="protein sequence ID" value="MDH6212984.1"/>
    <property type="molecule type" value="Genomic_DNA"/>
</dbReference>
<organism evidence="1 2">
    <name type="scientific">Streptomyces pseudovenezuelae</name>
    <dbReference type="NCBI Taxonomy" id="67350"/>
    <lineage>
        <taxon>Bacteria</taxon>
        <taxon>Bacillati</taxon>
        <taxon>Actinomycetota</taxon>
        <taxon>Actinomycetes</taxon>
        <taxon>Kitasatosporales</taxon>
        <taxon>Streptomycetaceae</taxon>
        <taxon>Streptomyces</taxon>
        <taxon>Streptomyces aurantiacus group</taxon>
    </lineage>
</organism>
<gene>
    <name evidence="1" type="ORF">M2283_000263</name>
</gene>
<proteinExistence type="predicted"/>
<evidence type="ECO:0000313" key="1">
    <source>
        <dbReference type="EMBL" id="MDH6212984.1"/>
    </source>
</evidence>
<reference evidence="1 2" key="1">
    <citation type="submission" date="2023-04" db="EMBL/GenBank/DDBJ databases">
        <title>Forest soil microbial communities from Buena Vista Peninsula, Colon Province, Panama.</title>
        <authorList>
            <person name="Bouskill N."/>
        </authorList>
    </citation>
    <scope>NUCLEOTIDE SEQUENCE [LARGE SCALE GENOMIC DNA]</scope>
    <source>
        <strain evidence="1 2">GGS1</strain>
    </source>
</reference>
<dbReference type="Proteomes" id="UP001160499">
    <property type="component" value="Unassembled WGS sequence"/>
</dbReference>
<evidence type="ECO:0008006" key="3">
    <source>
        <dbReference type="Google" id="ProtNLM"/>
    </source>
</evidence>
<keyword evidence="2" id="KW-1185">Reference proteome</keyword>
<accession>A0ABT6LC88</accession>
<sequence length="293" mass="32213">MAADRLTRYARLPRAYHDRTLLHSTVDAFGRAHWLLRGSAEPDGPYDAVAVTIEDGRAQETHLSAVRPHHPLIDALPDGGFVLADIRSKAGDDQVQVFDALGRPSWHFRVGDGIEHLLADESGDLWVGHFDEGVLGDRLSEAGVRRWSSTGTPLWAYQSTAGADSILDCYALNVDRRATWVYPYTGFPLLEVRDGRVVRVRTTPVGYAHGVVVHGERVAFFGGSRDTQDRLVTGTLTETAVEPGAETRLTHPDGTVLGRRRVVCRGSRLYVQPEPFTEWLLLDIGNGGDIGIV</sequence>
<dbReference type="RefSeq" id="WP_280874028.1">
    <property type="nucleotide sequence ID" value="NZ_JARXVH010000001.1"/>
</dbReference>
<comment type="caution">
    <text evidence="1">The sequence shown here is derived from an EMBL/GenBank/DDBJ whole genome shotgun (WGS) entry which is preliminary data.</text>
</comment>
<protein>
    <recommendedName>
        <fullName evidence="3">S9 family peptidase</fullName>
    </recommendedName>
</protein>
<name>A0ABT6LC88_9ACTN</name>
<dbReference type="SUPFAM" id="SSF75011">
    <property type="entry name" value="3-carboxy-cis,cis-mucoante lactonizing enzyme"/>
    <property type="match status" value="1"/>
</dbReference>